<dbReference type="Gene3D" id="3.30.160.60">
    <property type="entry name" value="Classic Zinc Finger"/>
    <property type="match status" value="2"/>
</dbReference>
<dbReference type="InterPro" id="IPR013087">
    <property type="entry name" value="Znf_C2H2_type"/>
</dbReference>
<evidence type="ECO:0000256" key="2">
    <source>
        <dbReference type="SAM" id="MobiDB-lite"/>
    </source>
</evidence>
<comment type="caution">
    <text evidence="4">The sequence shown here is derived from an EMBL/GenBank/DDBJ whole genome shotgun (WGS) entry which is preliminary data.</text>
</comment>
<dbReference type="GO" id="GO:0008270">
    <property type="term" value="F:zinc ion binding"/>
    <property type="evidence" value="ECO:0007669"/>
    <property type="project" value="UniProtKB-KW"/>
</dbReference>
<feature type="region of interest" description="Disordered" evidence="2">
    <location>
        <begin position="1"/>
        <end position="20"/>
    </location>
</feature>
<dbReference type="GO" id="GO:0005737">
    <property type="term" value="C:cytoplasm"/>
    <property type="evidence" value="ECO:0007669"/>
    <property type="project" value="TreeGrafter"/>
</dbReference>
<name>A0AAD5LSC5_PYTIN</name>
<dbReference type="InterPro" id="IPR036236">
    <property type="entry name" value="Znf_C2H2_sf"/>
</dbReference>
<dbReference type="AlphaFoldDB" id="A0AAD5LSC5"/>
<dbReference type="GO" id="GO:0070475">
    <property type="term" value="P:rRNA base methylation"/>
    <property type="evidence" value="ECO:0007669"/>
    <property type="project" value="InterPro"/>
</dbReference>
<feature type="compositionally biased region" description="Low complexity" evidence="2">
    <location>
        <begin position="235"/>
        <end position="263"/>
    </location>
</feature>
<dbReference type="GO" id="GO:0070042">
    <property type="term" value="F:rRNA (uridine-N3-)-methyltransferase activity"/>
    <property type="evidence" value="ECO:0007669"/>
    <property type="project" value="InterPro"/>
</dbReference>
<evidence type="ECO:0000313" key="4">
    <source>
        <dbReference type="EMBL" id="KAJ0408826.1"/>
    </source>
</evidence>
<feature type="domain" description="C2H2-type" evidence="3">
    <location>
        <begin position="288"/>
        <end position="311"/>
    </location>
</feature>
<evidence type="ECO:0000256" key="1">
    <source>
        <dbReference type="PROSITE-ProRule" id="PRU00042"/>
    </source>
</evidence>
<feature type="region of interest" description="Disordered" evidence="2">
    <location>
        <begin position="235"/>
        <end position="284"/>
    </location>
</feature>
<dbReference type="PANTHER" id="PTHR11538:SF26">
    <property type="entry name" value="FERREDOXIN-FOLD ANTICODON-BINDING DOMAIN-CONTAINING PROTEIN 1"/>
    <property type="match status" value="1"/>
</dbReference>
<dbReference type="Pfam" id="PF00096">
    <property type="entry name" value="zf-C2H2"/>
    <property type="match status" value="1"/>
</dbReference>
<protein>
    <recommendedName>
        <fullName evidence="3">C2H2-type domain-containing protein</fullName>
    </recommendedName>
</protein>
<proteinExistence type="predicted"/>
<dbReference type="PROSITE" id="PS50157">
    <property type="entry name" value="ZINC_FINGER_C2H2_2"/>
    <property type="match status" value="2"/>
</dbReference>
<dbReference type="EMBL" id="JAKCXM010000008">
    <property type="protein sequence ID" value="KAJ0408826.1"/>
    <property type="molecule type" value="Genomic_DNA"/>
</dbReference>
<keyword evidence="1" id="KW-0863">Zinc-finger</keyword>
<dbReference type="SUPFAM" id="SSF57667">
    <property type="entry name" value="beta-beta-alpha zinc fingers"/>
    <property type="match status" value="1"/>
</dbReference>
<accession>A0AAD5LSC5</accession>
<dbReference type="Pfam" id="PF13912">
    <property type="entry name" value="zf-C2H2_6"/>
    <property type="match status" value="1"/>
</dbReference>
<sequence>MTALEASRADHGDAPAPPAQRTRALRVLTLGDGNFSFSLAFLRRLQQLQPSGAIDFVATSFDSHDELVAKYPESVRIIEQLRELGATVLHRVDATNARVSLDAASDAGGTAPFDEIVFNHPHCGEENVQRHQSLLSHFYVSAKELLRESATSTQPARLVLTLAHGQPERWEARERARRAGLTLVEQHDDADAHARYGVSYERKRHQNGKSFHRVLLHGERLQQQSTLFVFTPATENEVTTTTTDTATEPAPTASISSSSSSLSRETETETNMRAAKRKAESEPPATEFACAPCAKSFKTAQGLRTHVRMVHELGTAGAAATSASLLRCDDCDRSFKQEDALRQHRIAKHGRDRHIPPDWFSHQQQKERAQGEEDRETLECAICGLAFASRAAMDAHWTQLKPRSSERRRCSQCAREFDEDRALRQHQNYCLLSAPRSSTT</sequence>
<dbReference type="Pfam" id="PF10354">
    <property type="entry name" value="BMT5-like"/>
    <property type="match status" value="1"/>
</dbReference>
<dbReference type="SMART" id="SM00355">
    <property type="entry name" value="ZnF_C2H2"/>
    <property type="match status" value="4"/>
</dbReference>
<gene>
    <name evidence="4" type="ORF">P43SY_000722</name>
</gene>
<dbReference type="PROSITE" id="PS00028">
    <property type="entry name" value="ZINC_FINGER_C2H2_1"/>
    <property type="match status" value="2"/>
</dbReference>
<keyword evidence="1" id="KW-0862">Zinc</keyword>
<keyword evidence="1" id="KW-0479">Metal-binding</keyword>
<keyword evidence="5" id="KW-1185">Reference proteome</keyword>
<evidence type="ECO:0000313" key="5">
    <source>
        <dbReference type="Proteomes" id="UP001209570"/>
    </source>
</evidence>
<dbReference type="InterPro" id="IPR019446">
    <property type="entry name" value="BMT5-like"/>
</dbReference>
<feature type="domain" description="C2H2-type" evidence="3">
    <location>
        <begin position="326"/>
        <end position="354"/>
    </location>
</feature>
<reference evidence="4" key="1">
    <citation type="submission" date="2021-12" db="EMBL/GenBank/DDBJ databases">
        <title>Prjna785345.</title>
        <authorList>
            <person name="Rujirawat T."/>
            <person name="Krajaejun T."/>
        </authorList>
    </citation>
    <scope>NUCLEOTIDE SEQUENCE</scope>
    <source>
        <strain evidence="4">Pi057C3</strain>
    </source>
</reference>
<evidence type="ECO:0000259" key="3">
    <source>
        <dbReference type="PROSITE" id="PS50157"/>
    </source>
</evidence>
<organism evidence="4 5">
    <name type="scientific">Pythium insidiosum</name>
    <name type="common">Pythiosis disease agent</name>
    <dbReference type="NCBI Taxonomy" id="114742"/>
    <lineage>
        <taxon>Eukaryota</taxon>
        <taxon>Sar</taxon>
        <taxon>Stramenopiles</taxon>
        <taxon>Oomycota</taxon>
        <taxon>Peronosporomycetes</taxon>
        <taxon>Pythiales</taxon>
        <taxon>Pythiaceae</taxon>
        <taxon>Pythium</taxon>
    </lineage>
</organism>
<dbReference type="Proteomes" id="UP001209570">
    <property type="component" value="Unassembled WGS sequence"/>
</dbReference>
<dbReference type="PANTHER" id="PTHR11538">
    <property type="entry name" value="PHENYLALANYL-TRNA SYNTHETASE"/>
    <property type="match status" value="1"/>
</dbReference>